<evidence type="ECO:0000256" key="1">
    <source>
        <dbReference type="ARBA" id="ARBA00008931"/>
    </source>
</evidence>
<dbReference type="InterPro" id="IPR047873">
    <property type="entry name" value="Ribosomal_uL16"/>
</dbReference>
<comment type="similarity">
    <text evidence="1 4">Belongs to the universal ribosomal protein uL16 family.</text>
</comment>
<dbReference type="GO" id="GO:0019843">
    <property type="term" value="F:rRNA binding"/>
    <property type="evidence" value="ECO:0007669"/>
    <property type="project" value="InterPro"/>
</dbReference>
<keyword evidence="6" id="KW-1185">Reference proteome</keyword>
<evidence type="ECO:0000256" key="3">
    <source>
        <dbReference type="ARBA" id="ARBA00023274"/>
    </source>
</evidence>
<proteinExistence type="inferred from homology"/>
<sequence>MSFFRTLLSPLRPAIPSFPSLSLFRYGQTRGRQVLAPKSMKYMKRHKGKIPIPLGGSTKGTSLAFGDYGIRIRGNGLRLNAKQLTTAREVLRRKLKPIKHAKIYLRVFPDVPVCIKGNETRMGKGKGTFEFWATRVGPARVLFEIGTPPGTVPIREELARDALRQAGDKLPCVTEFITRATPPRLGSLDILPEPPSSIPKTNIEVTSAIP</sequence>
<keyword evidence="3 4" id="KW-0687">Ribonucleoprotein</keyword>
<dbReference type="SUPFAM" id="SSF54686">
    <property type="entry name" value="Ribosomal protein L16p/L10e"/>
    <property type="match status" value="1"/>
</dbReference>
<accession>A0A0C9V3P4</accession>
<protein>
    <recommendedName>
        <fullName evidence="7">Ribosomal protein L10e/L16 domain-containing protein</fullName>
    </recommendedName>
</protein>
<evidence type="ECO:0008006" key="7">
    <source>
        <dbReference type="Google" id="ProtNLM"/>
    </source>
</evidence>
<dbReference type="GO" id="GO:0032543">
    <property type="term" value="P:mitochondrial translation"/>
    <property type="evidence" value="ECO:0007669"/>
    <property type="project" value="TreeGrafter"/>
</dbReference>
<reference evidence="5 6" key="1">
    <citation type="submission" date="2014-06" db="EMBL/GenBank/DDBJ databases">
        <title>Evolutionary Origins and Diversification of the Mycorrhizal Mutualists.</title>
        <authorList>
            <consortium name="DOE Joint Genome Institute"/>
            <consortium name="Mycorrhizal Genomics Consortium"/>
            <person name="Kohler A."/>
            <person name="Kuo A."/>
            <person name="Nagy L.G."/>
            <person name="Floudas D."/>
            <person name="Copeland A."/>
            <person name="Barry K.W."/>
            <person name="Cichocki N."/>
            <person name="Veneault-Fourrey C."/>
            <person name="LaButti K."/>
            <person name="Lindquist E.A."/>
            <person name="Lipzen A."/>
            <person name="Lundell T."/>
            <person name="Morin E."/>
            <person name="Murat C."/>
            <person name="Riley R."/>
            <person name="Ohm R."/>
            <person name="Sun H."/>
            <person name="Tunlid A."/>
            <person name="Henrissat B."/>
            <person name="Grigoriev I.V."/>
            <person name="Hibbett D.S."/>
            <person name="Martin F."/>
        </authorList>
    </citation>
    <scope>NUCLEOTIDE SEQUENCE [LARGE SCALE GENOMIC DNA]</scope>
    <source>
        <strain evidence="5 6">SS14</strain>
    </source>
</reference>
<dbReference type="InterPro" id="IPR016180">
    <property type="entry name" value="Ribosomal_uL16_dom"/>
</dbReference>
<evidence type="ECO:0000313" key="5">
    <source>
        <dbReference type="EMBL" id="KIJ32066.1"/>
    </source>
</evidence>
<dbReference type="AlphaFoldDB" id="A0A0C9V3P4"/>
<dbReference type="EMBL" id="KN837232">
    <property type="protein sequence ID" value="KIJ32066.1"/>
    <property type="molecule type" value="Genomic_DNA"/>
</dbReference>
<name>A0A0C9V3P4_SPHS4</name>
<dbReference type="PROSITE" id="PS00701">
    <property type="entry name" value="RIBOSOMAL_L16_2"/>
    <property type="match status" value="1"/>
</dbReference>
<organism evidence="5 6">
    <name type="scientific">Sphaerobolus stellatus (strain SS14)</name>
    <dbReference type="NCBI Taxonomy" id="990650"/>
    <lineage>
        <taxon>Eukaryota</taxon>
        <taxon>Fungi</taxon>
        <taxon>Dikarya</taxon>
        <taxon>Basidiomycota</taxon>
        <taxon>Agaricomycotina</taxon>
        <taxon>Agaricomycetes</taxon>
        <taxon>Phallomycetidae</taxon>
        <taxon>Geastrales</taxon>
        <taxon>Sphaerobolaceae</taxon>
        <taxon>Sphaerobolus</taxon>
    </lineage>
</organism>
<evidence type="ECO:0000313" key="6">
    <source>
        <dbReference type="Proteomes" id="UP000054279"/>
    </source>
</evidence>
<dbReference type="GO" id="GO:0005762">
    <property type="term" value="C:mitochondrial large ribosomal subunit"/>
    <property type="evidence" value="ECO:0007669"/>
    <property type="project" value="TreeGrafter"/>
</dbReference>
<evidence type="ECO:0000256" key="2">
    <source>
        <dbReference type="ARBA" id="ARBA00022980"/>
    </source>
</evidence>
<dbReference type="HOGENOM" id="CLU_078858_0_0_1"/>
<evidence type="ECO:0000256" key="4">
    <source>
        <dbReference type="RuleBase" id="RU004413"/>
    </source>
</evidence>
<dbReference type="InterPro" id="IPR000114">
    <property type="entry name" value="Ribosomal_uL16_bact-type"/>
</dbReference>
<dbReference type="PRINTS" id="PR00060">
    <property type="entry name" value="RIBOSOMALL16"/>
</dbReference>
<dbReference type="Gene3D" id="3.90.1170.10">
    <property type="entry name" value="Ribosomal protein L10e/L16"/>
    <property type="match status" value="1"/>
</dbReference>
<dbReference type="PANTHER" id="PTHR12220">
    <property type="entry name" value="50S/60S RIBOSOMAL PROTEIN L16"/>
    <property type="match status" value="1"/>
</dbReference>
<gene>
    <name evidence="5" type="ORF">M422DRAFT_35998</name>
</gene>
<dbReference type="InterPro" id="IPR036920">
    <property type="entry name" value="Ribosomal_uL16_sf"/>
</dbReference>
<dbReference type="Proteomes" id="UP000054279">
    <property type="component" value="Unassembled WGS sequence"/>
</dbReference>
<dbReference type="OrthoDB" id="268521at2759"/>
<keyword evidence="2 4" id="KW-0689">Ribosomal protein</keyword>
<dbReference type="InterPro" id="IPR020798">
    <property type="entry name" value="Ribosomal_uL16_CS"/>
</dbReference>
<dbReference type="GO" id="GO:0003735">
    <property type="term" value="F:structural constituent of ribosome"/>
    <property type="evidence" value="ECO:0007669"/>
    <property type="project" value="InterPro"/>
</dbReference>
<dbReference type="PANTHER" id="PTHR12220:SF13">
    <property type="entry name" value="LARGE RIBOSOMAL SUBUNIT PROTEIN UL16M"/>
    <property type="match status" value="1"/>
</dbReference>
<dbReference type="Pfam" id="PF00252">
    <property type="entry name" value="Ribosomal_L16"/>
    <property type="match status" value="1"/>
</dbReference>
<dbReference type="NCBIfam" id="TIGR01164">
    <property type="entry name" value="rplP_bact"/>
    <property type="match status" value="1"/>
</dbReference>
<dbReference type="CDD" id="cd01433">
    <property type="entry name" value="Ribosomal_L16_L10e"/>
    <property type="match status" value="1"/>
</dbReference>